<evidence type="ECO:0000256" key="1">
    <source>
        <dbReference type="SAM" id="SignalP"/>
    </source>
</evidence>
<proteinExistence type="predicted"/>
<dbReference type="AlphaFoldDB" id="A0A7S4FAM2"/>
<feature type="chain" id="PRO_5031387924" evidence="1">
    <location>
        <begin position="19"/>
        <end position="473"/>
    </location>
</feature>
<protein>
    <submittedName>
        <fullName evidence="2">Uncharacterized protein</fullName>
    </submittedName>
</protein>
<sequence>MLPARLLTLRRCVAAATGAGVSAMVAGSVMLSSDSRCAVLHECLVAPVEAATTDMTIPGHAGVLGALMMTKLPVDELKVRLFRVGALDFWCWLLSKPALEQQAVAVTAINSLLQGDAALACVYSDHASFSKIVQSLGLLLVPRPVFGGDSCSLSDWQRAHELHDALELGATIASHPAFAESCCSPTGPPSDLRDLVLGLLEEGSSGSGLHPNADLQWAALAAAAASQPSFATVMIQRGYITGKLVRLVSDERATFGLTRDETEQANGFARVALQRLAKTGNSLGRGDAEAWQAVVGRSPSPMEAAAEPALPLRPPPPTDEVARSLQLQSAIVNALVGGVAWGLCRGLPRKARQLRPVWVAVASTAAGAGCIEVVSQGFVLLRDAVRTGKVPKLSPYDAGGKAIESPLFVGLSEFLAAKVAEIFTLGSVLVWLLEPSRAPFAFGGWVVGRTLGAALRLSELPDSVDVQADIQRS</sequence>
<keyword evidence="1" id="KW-0732">Signal</keyword>
<dbReference type="EMBL" id="HBIZ01056484">
    <property type="protein sequence ID" value="CAE0783162.1"/>
    <property type="molecule type" value="Transcribed_RNA"/>
</dbReference>
<reference evidence="2" key="1">
    <citation type="submission" date="2021-01" db="EMBL/GenBank/DDBJ databases">
        <authorList>
            <person name="Corre E."/>
            <person name="Pelletier E."/>
            <person name="Niang G."/>
            <person name="Scheremetjew M."/>
            <person name="Finn R."/>
            <person name="Kale V."/>
            <person name="Holt S."/>
            <person name="Cochrane G."/>
            <person name="Meng A."/>
            <person name="Brown T."/>
            <person name="Cohen L."/>
        </authorList>
    </citation>
    <scope>NUCLEOTIDE SEQUENCE</scope>
    <source>
        <strain evidence="2">CCMP645</strain>
    </source>
</reference>
<feature type="signal peptide" evidence="1">
    <location>
        <begin position="1"/>
        <end position="18"/>
    </location>
</feature>
<organism evidence="2">
    <name type="scientific">Chrysotila carterae</name>
    <name type="common">Marine alga</name>
    <name type="synonym">Syracosphaera carterae</name>
    <dbReference type="NCBI Taxonomy" id="13221"/>
    <lineage>
        <taxon>Eukaryota</taxon>
        <taxon>Haptista</taxon>
        <taxon>Haptophyta</taxon>
        <taxon>Prymnesiophyceae</taxon>
        <taxon>Isochrysidales</taxon>
        <taxon>Isochrysidaceae</taxon>
        <taxon>Chrysotila</taxon>
    </lineage>
</organism>
<evidence type="ECO:0000313" key="2">
    <source>
        <dbReference type="EMBL" id="CAE0783162.1"/>
    </source>
</evidence>
<name>A0A7S4FAM2_CHRCT</name>
<gene>
    <name evidence="2" type="ORF">PCAR00345_LOCUS35865</name>
</gene>
<accession>A0A7S4FAM2</accession>